<dbReference type="AlphaFoldDB" id="A0A6B9VQZ7"/>
<gene>
    <name evidence="2" type="primary">orf429</name>
</gene>
<accession>A0A6B9VQZ7</accession>
<keyword evidence="2" id="KW-0934">Plastid</keyword>
<feature type="compositionally biased region" description="Low complexity" evidence="1">
    <location>
        <begin position="196"/>
        <end position="209"/>
    </location>
</feature>
<feature type="compositionally biased region" description="Basic and acidic residues" evidence="1">
    <location>
        <begin position="75"/>
        <end position="86"/>
    </location>
</feature>
<feature type="region of interest" description="Disordered" evidence="1">
    <location>
        <begin position="189"/>
        <end position="258"/>
    </location>
</feature>
<keyword evidence="2" id="KW-0150">Chloroplast</keyword>
<organism evidence="2">
    <name type="scientific">Trebouxia lynnae</name>
    <dbReference type="NCBI Taxonomy" id="1825957"/>
    <lineage>
        <taxon>Eukaryota</taxon>
        <taxon>Viridiplantae</taxon>
        <taxon>Chlorophyta</taxon>
        <taxon>core chlorophytes</taxon>
        <taxon>Trebouxiophyceae</taxon>
        <taxon>Trebouxiales</taxon>
        <taxon>Trebouxiaceae</taxon>
        <taxon>Trebouxia</taxon>
    </lineage>
</organism>
<evidence type="ECO:0000256" key="1">
    <source>
        <dbReference type="SAM" id="MobiDB-lite"/>
    </source>
</evidence>
<evidence type="ECO:0000313" key="2">
    <source>
        <dbReference type="EMBL" id="QHO63925.1"/>
    </source>
</evidence>
<proteinExistence type="predicted"/>
<sequence>MTFFFFGGKTTLVNNVPTEKIANSGIIVLADVGAEKNRTRDSGEDPVLSAGSSQPEEGEISSGGGAHGGDGGGDPNRRNNEPARGHYDDMVNFMFRDIRDSRKARLSEEELAVLRRNQERHRVRIIIYTDVALTKSGSSHSNAAEFSFSGGESQLYTQPLSHGRPTADYSLHTNSSTFDATIKAAQGTIGEGSSRGGLASSGYSGSSSSAQMSPQAALVQHGASPAESVNSTTGDTTMASSQHTEAKQENHQEGGGGRVNAAGLALSLLLSGAAFVVGSRLQPLLRGDSNAYRSGQALGRDLFDLDLERGERAQEERKLKYRIPGVNPPPLKARPRAILPDLKKEAHPAFQKGRDAGYTAVALQHQRTHNSLPDTVNMPHLDASSSIGEPNHRLGSFIGALVLALLQSLTPFRGLRRKTNKLSKKREDK</sequence>
<dbReference type="RefSeq" id="YP_009725419.1">
    <property type="nucleotide sequence ID" value="NC_045839.1"/>
</dbReference>
<feature type="compositionally biased region" description="Gly residues" evidence="1">
    <location>
        <begin position="61"/>
        <end position="74"/>
    </location>
</feature>
<protein>
    <submittedName>
        <fullName evidence="2">Uncharacterized protein</fullName>
    </submittedName>
</protein>
<reference evidence="2" key="1">
    <citation type="journal article" date="2019" name="J. Phycol.">
        <title>The chloroplast genome of the lichen-symbiont microalga Trebouxia sp. Tr9 (Trebouxiophyceae, Chlorophyta) shows short inverted repeats with a single gene and loss of the rps4 gene, which is encoded by the nucleus.</title>
        <authorList>
            <person name="Martinez-Alberola F."/>
            <person name="Barreno E."/>
            <person name="Casano L.M."/>
            <person name="Gasulla F."/>
            <person name="Molins A."/>
            <person name="Moya P."/>
            <person name="Gonzalez-Hourcade M."/>
            <person name="Del Campo E.M."/>
        </authorList>
    </citation>
    <scope>NUCLEOTIDE SEQUENCE</scope>
    <source>
        <strain evidence="2">TR9</strain>
    </source>
</reference>
<name>A0A6B9VQZ7_9CHLO</name>
<feature type="region of interest" description="Disordered" evidence="1">
    <location>
        <begin position="35"/>
        <end position="86"/>
    </location>
</feature>
<dbReference type="GeneID" id="43960853"/>
<geneLocation type="chloroplast" evidence="2"/>
<feature type="compositionally biased region" description="Polar residues" evidence="1">
    <location>
        <begin position="227"/>
        <end position="243"/>
    </location>
</feature>
<dbReference type="EMBL" id="MK643158">
    <property type="protein sequence ID" value="QHO63925.1"/>
    <property type="molecule type" value="Genomic_DNA"/>
</dbReference>